<feature type="domain" description="NodB homology" evidence="3">
    <location>
        <begin position="78"/>
        <end position="328"/>
    </location>
</feature>
<comment type="subcellular location">
    <subcellularLocation>
        <location evidence="1">Secreted</location>
    </subcellularLocation>
</comment>
<dbReference type="Proteomes" id="UP000482155">
    <property type="component" value="Unassembled WGS sequence"/>
</dbReference>
<gene>
    <name evidence="4" type="ORF">G3574_23925</name>
</gene>
<sequence>MKQAGFRFIARTLSLSLGGPRLSILIYHRVLARPDPLFPAEVDAAAFMEQMSLLSQMFRILPLDDAIQRLRAGTLPPGAAAVTFDDGYADNADIALPILKMAGVPATFFIATGFLDGGRMWNDTIIEFVRRVPLPELDLRPAGLGCHRTGSLAERKAAIQALIGTMKYLPPDTRLERIETMLRCVPVDLPHDLMMRSDQVRALSRAGMGIGGHTVNHPILASVDDASALQEMVNGKRRLEDITSAPVTLFAYPNGKPGKDYHLRHAELARKAGFQAAVSTAWGAAGKESDPFQLPRFTPWDRHPDRFRLRMAMNLTRRNEERVFAEAA</sequence>
<dbReference type="CDD" id="cd10918">
    <property type="entry name" value="CE4_NodB_like_5s_6s"/>
    <property type="match status" value="1"/>
</dbReference>
<dbReference type="InterPro" id="IPR051398">
    <property type="entry name" value="Polysacch_Deacetylase"/>
</dbReference>
<keyword evidence="5" id="KW-1185">Reference proteome</keyword>
<evidence type="ECO:0000313" key="4">
    <source>
        <dbReference type="EMBL" id="NEX64141.1"/>
    </source>
</evidence>
<dbReference type="InterPro" id="IPR002509">
    <property type="entry name" value="NODB_dom"/>
</dbReference>
<name>A0A6B3SU75_9BURK</name>
<comment type="caution">
    <text evidence="4">The sequence shown here is derived from an EMBL/GenBank/DDBJ whole genome shotgun (WGS) entry which is preliminary data.</text>
</comment>
<dbReference type="GO" id="GO:0005576">
    <property type="term" value="C:extracellular region"/>
    <property type="evidence" value="ECO:0007669"/>
    <property type="project" value="UniProtKB-SubCell"/>
</dbReference>
<evidence type="ECO:0000256" key="2">
    <source>
        <dbReference type="ARBA" id="ARBA00022729"/>
    </source>
</evidence>
<evidence type="ECO:0000256" key="1">
    <source>
        <dbReference type="ARBA" id="ARBA00004613"/>
    </source>
</evidence>
<proteinExistence type="predicted"/>
<dbReference type="Gene3D" id="3.20.20.370">
    <property type="entry name" value="Glycoside hydrolase/deacetylase"/>
    <property type="match status" value="1"/>
</dbReference>
<dbReference type="PANTHER" id="PTHR34216:SF3">
    <property type="entry name" value="POLY-BETA-1,6-N-ACETYL-D-GLUCOSAMINE N-DEACETYLASE"/>
    <property type="match status" value="1"/>
</dbReference>
<dbReference type="PANTHER" id="PTHR34216">
    <property type="match status" value="1"/>
</dbReference>
<keyword evidence="2" id="KW-0732">Signal</keyword>
<accession>A0A6B3SU75</accession>
<dbReference type="GO" id="GO:0005975">
    <property type="term" value="P:carbohydrate metabolic process"/>
    <property type="evidence" value="ECO:0007669"/>
    <property type="project" value="InterPro"/>
</dbReference>
<evidence type="ECO:0000259" key="3">
    <source>
        <dbReference type="PROSITE" id="PS51677"/>
    </source>
</evidence>
<dbReference type="RefSeq" id="WP_163968053.1">
    <property type="nucleotide sequence ID" value="NZ_JAAIVB010000078.1"/>
</dbReference>
<dbReference type="AlphaFoldDB" id="A0A6B3SU75"/>
<dbReference type="Pfam" id="PF01522">
    <property type="entry name" value="Polysacc_deac_1"/>
    <property type="match status" value="2"/>
</dbReference>
<dbReference type="GO" id="GO:0016810">
    <property type="term" value="F:hydrolase activity, acting on carbon-nitrogen (but not peptide) bonds"/>
    <property type="evidence" value="ECO:0007669"/>
    <property type="project" value="InterPro"/>
</dbReference>
<dbReference type="EMBL" id="JAAIVB010000078">
    <property type="protein sequence ID" value="NEX64141.1"/>
    <property type="molecule type" value="Genomic_DNA"/>
</dbReference>
<organism evidence="4 5">
    <name type="scientific">Noviherbaspirillum galbum</name>
    <dbReference type="NCBI Taxonomy" id="2709383"/>
    <lineage>
        <taxon>Bacteria</taxon>
        <taxon>Pseudomonadati</taxon>
        <taxon>Pseudomonadota</taxon>
        <taxon>Betaproteobacteria</taxon>
        <taxon>Burkholderiales</taxon>
        <taxon>Oxalobacteraceae</taxon>
        <taxon>Noviherbaspirillum</taxon>
    </lineage>
</organism>
<dbReference type="SUPFAM" id="SSF88713">
    <property type="entry name" value="Glycoside hydrolase/deacetylase"/>
    <property type="match status" value="1"/>
</dbReference>
<evidence type="ECO:0000313" key="5">
    <source>
        <dbReference type="Proteomes" id="UP000482155"/>
    </source>
</evidence>
<dbReference type="InterPro" id="IPR011330">
    <property type="entry name" value="Glyco_hydro/deAcase_b/a-brl"/>
</dbReference>
<protein>
    <submittedName>
        <fullName evidence="4">Polysaccharide deacetylase family protein</fullName>
    </submittedName>
</protein>
<dbReference type="PROSITE" id="PS51677">
    <property type="entry name" value="NODB"/>
    <property type="match status" value="1"/>
</dbReference>
<reference evidence="4 5" key="1">
    <citation type="submission" date="2020-02" db="EMBL/GenBank/DDBJ databases">
        <authorList>
            <person name="Kim M.K."/>
        </authorList>
    </citation>
    <scope>NUCLEOTIDE SEQUENCE [LARGE SCALE GENOMIC DNA]</scope>
    <source>
        <strain evidence="4 5">17J57-3</strain>
    </source>
</reference>